<gene>
    <name evidence="3" type="ORF">JIG36_27700</name>
</gene>
<evidence type="ECO:0000313" key="4">
    <source>
        <dbReference type="Proteomes" id="UP000632138"/>
    </source>
</evidence>
<evidence type="ECO:0000256" key="1">
    <source>
        <dbReference type="SAM" id="MobiDB-lite"/>
    </source>
</evidence>
<keyword evidence="2" id="KW-1133">Transmembrane helix</keyword>
<dbReference type="Proteomes" id="UP000632138">
    <property type="component" value="Unassembled WGS sequence"/>
</dbReference>
<accession>A0ABS2AHP9</accession>
<sequence length="332" mass="35104">MTPSTDDLRNAMNDLARTTDPLDPDSVLRSGKRRRSRRRATAAAGAAVALIAVTGGIFALRPGGDDSMVVGGGRAIQDLDNSLTGLDAGNYAFTRTGAYMRTDIVRAQIDVADGYLVEYSNKLSLMRAANVTYLKPSGGGTYSGPGILEQLKNAGLSDAEADRYAASIAQLDGTRWLRVDQQRLVKTAEVDEQSSLDYVAPAPTTRKPDITGADALIEAVTTAERKGDTVTGTLDATKVDDGLGLVIGEPESYYGPSATSMTYRATLDGQGRLASFTLNLPGTLASQAPDSEPEPPLIITITQYDGVEAPPAPPSAENITELTYDLLARDND</sequence>
<feature type="transmembrane region" description="Helical" evidence="2">
    <location>
        <begin position="40"/>
        <end position="60"/>
    </location>
</feature>
<proteinExistence type="predicted"/>
<feature type="region of interest" description="Disordered" evidence="1">
    <location>
        <begin position="1"/>
        <end position="36"/>
    </location>
</feature>
<comment type="caution">
    <text evidence="3">The sequence shown here is derived from an EMBL/GenBank/DDBJ whole genome shotgun (WGS) entry which is preliminary data.</text>
</comment>
<organism evidence="3 4">
    <name type="scientific">Paractinoplanes ovalisporus</name>
    <dbReference type="NCBI Taxonomy" id="2810368"/>
    <lineage>
        <taxon>Bacteria</taxon>
        <taxon>Bacillati</taxon>
        <taxon>Actinomycetota</taxon>
        <taxon>Actinomycetes</taxon>
        <taxon>Micromonosporales</taxon>
        <taxon>Micromonosporaceae</taxon>
        <taxon>Paractinoplanes</taxon>
    </lineage>
</organism>
<keyword evidence="2" id="KW-0472">Membrane</keyword>
<dbReference type="RefSeq" id="WP_203379337.1">
    <property type="nucleotide sequence ID" value="NZ_JAENHP010000010.1"/>
</dbReference>
<reference evidence="3 4" key="1">
    <citation type="submission" date="2021-01" db="EMBL/GenBank/DDBJ databases">
        <title>Actinoplanes sp. nov. LDG1-06 isolated from lichen.</title>
        <authorList>
            <person name="Saeng-In P."/>
            <person name="Phongsopitanun W."/>
            <person name="Kanchanasin P."/>
            <person name="Yuki M."/>
            <person name="Kudo T."/>
            <person name="Ohkuma M."/>
            <person name="Tanasupawat S."/>
        </authorList>
    </citation>
    <scope>NUCLEOTIDE SEQUENCE [LARGE SCALE GENOMIC DNA]</scope>
    <source>
        <strain evidence="3 4">LDG1-06</strain>
    </source>
</reference>
<protein>
    <submittedName>
        <fullName evidence="3">Uncharacterized protein</fullName>
    </submittedName>
</protein>
<name>A0ABS2AHP9_9ACTN</name>
<keyword evidence="4" id="KW-1185">Reference proteome</keyword>
<keyword evidence="2" id="KW-0812">Transmembrane</keyword>
<evidence type="ECO:0000313" key="3">
    <source>
        <dbReference type="EMBL" id="MBM2619342.1"/>
    </source>
</evidence>
<evidence type="ECO:0000256" key="2">
    <source>
        <dbReference type="SAM" id="Phobius"/>
    </source>
</evidence>
<dbReference type="EMBL" id="JAENHP010000010">
    <property type="protein sequence ID" value="MBM2619342.1"/>
    <property type="molecule type" value="Genomic_DNA"/>
</dbReference>